<dbReference type="GO" id="GO:0005634">
    <property type="term" value="C:nucleus"/>
    <property type="evidence" value="ECO:0007669"/>
    <property type="project" value="TreeGrafter"/>
</dbReference>
<dbReference type="GO" id="GO:0017148">
    <property type="term" value="P:negative regulation of translation"/>
    <property type="evidence" value="ECO:0007669"/>
    <property type="project" value="UniProtKB-KW"/>
</dbReference>
<dbReference type="Gene3D" id="3.10.110.10">
    <property type="entry name" value="Ubiquitin Conjugating Enzyme"/>
    <property type="match status" value="1"/>
</dbReference>
<dbReference type="InterPro" id="IPR016135">
    <property type="entry name" value="UBQ-conjugating_enzyme/RWD"/>
</dbReference>
<dbReference type="SUPFAM" id="SSF54495">
    <property type="entry name" value="UBC-like"/>
    <property type="match status" value="1"/>
</dbReference>
<evidence type="ECO:0000256" key="7">
    <source>
        <dbReference type="ARBA" id="ARBA00023193"/>
    </source>
</evidence>
<dbReference type="SMART" id="SM00220">
    <property type="entry name" value="S_TKc"/>
    <property type="match status" value="1"/>
</dbReference>
<dbReference type="GO" id="GO:0004694">
    <property type="term" value="F:eukaryotic translation initiation factor 2alpha kinase activity"/>
    <property type="evidence" value="ECO:0007669"/>
    <property type="project" value="TreeGrafter"/>
</dbReference>
<keyword evidence="4" id="KW-0547">Nucleotide-binding</keyword>
<dbReference type="Pfam" id="PF13393">
    <property type="entry name" value="tRNA-synt_His"/>
    <property type="match status" value="1"/>
</dbReference>
<sequence>MASRGKWQRTYARKFALEVTCQEGHVVKEARCKMCLYFGREIVAAGRKRGARTTDQFYSGKFRADTMTAHLQNQHATKWAEYQLRSAVDQDAFFDNVQPRANLIFNYLDNMESDEIIVDVSTEIVDVIIGQMLFRPADELDADGDDVSGIDDEDGYTVTIKTVMRFKLAISHKGRSRAARKVSRDRDKEIQRRHEINEIQESEIELLSNMYMDDFSICDDDIDYDWPRGFAIRIRVSNEVQGDDRIYPSMTLSVRIPREYPNAVPRFSLDTVSGLSPDDQKLLAENLDLIARSKLGEVCVFDCINSALEFLHSHGTVVEESVHAEMQSRRAIALAEERARDKEVRSEIEEQERVRFQQRVAEEMTKKAAREELTKKSASVERLQKSAHDLLAKNVSRVDSEPVPVHHNHDDIFEMDDFELDRDNDTAADVESSWSSSSDSGKDEGNDGSSDDESSSPERGNVDDDDDLIALSFNEHIGTPMMAFMASRSKTVEPVHREVARTESRRLPEPKSAPHGNVGIREKPPTSRYRENFAELGVLGRGGFGQVVKARNIIDGIVFGIKKVPLPVRDSKARDRILREVTTIARLHHRYIVRYYSAWIESSSSSPAGTRSGDNSLRSAVGGAFAVSTQRHSAGDSVHDWMSGTAHEPDSDLSGAESSSDKETLYIQFEYCPNKTLREVIDEGGLSENMCWRILRQICEALEYIHSQGVVHRDIKPPNVFFDEHGDIKVGDFGLAVSHNHESSHDDLQLALHEKHSRSSGAAHADDSDKVGTPYYRSPEQESGRMISDKTDMFALGITLFEMFTSFSTLMERHIALSELRKTGSCAGVQVSRAKPFPKNVSDIIERLLKKDPSERPSSSELLRSGLIPTAEDDAQIQYALNALSNPVSTFRSRVVECLFQAPPDRAVDFTYELMGTPSKTLSVGTEKRQELPVTALNPTSMKIMSRIEEIFRLHGALHLPTPVLTPKVTVAKESNPVVLLDAFGVPVQLPHSLTVPFARMVAHRGITSVRRYDFSPVYRQSVCGGQPLESLVGAFDIVFPTTSSRRIQISYACELIRLLDECLSVLLPPSSRTVIYVNDLRILEAVLDHFVPSNAFPQARVAIESQLGRLWFTPWQQIRRSLIQDYHLSKEAAEALDFYATLRGPSGQSLSRIESALNAHGIGQIPTVRAALDALSALFRLIHAAGVTRKVHFHAAVVADWHIYRGGVVFQVVHEVGGSTNAVKSVAVGGRYDDLVARFRSPTSDAAPQSALGVSIALEALLAQANDQPSSYYADKSVLLFCNMNKLLDERFRVAALCWKNGFKAEYDVSIGDSNTGSSVSLSSLPRYCRLRHIRWLVVFRPSQYSSGMVKVFDIARHHQHGDKHAQGHSVELHNLIQYLQNASIRKSGHVFADKDPSMPSDQDLLNPVNTTNSPMVAAISSSSHANAHHSHHVLANPIVFIAESLSDQPLRGHARNQHIRTAGTLAGPLVVGFEANQYRIAGLMLPMEAIRSCVTLMYGGNGGLDAMRAHCNSSSVRHSWRRPLSAFCDWLEEQMETLRLTLRVVLVYSVDDRKLDLVQL</sequence>
<dbReference type="PANTHER" id="PTHR11042">
    <property type="entry name" value="EUKARYOTIC TRANSLATION INITIATION FACTOR 2-ALPHA KINASE EIF2-ALPHA KINASE -RELATED"/>
    <property type="match status" value="1"/>
</dbReference>
<dbReference type="CDD" id="cd14046">
    <property type="entry name" value="STKc_EIF2AK4_GCN2_rpt2"/>
    <property type="match status" value="1"/>
</dbReference>
<name>A0A3P3YGM0_PLABS</name>
<comment type="catalytic activity">
    <reaction evidence="10">
        <text>L-seryl-[protein] + ATP = O-phospho-L-seryl-[protein] + ADP + H(+)</text>
        <dbReference type="Rhea" id="RHEA:17989"/>
        <dbReference type="Rhea" id="RHEA-COMP:9863"/>
        <dbReference type="Rhea" id="RHEA-COMP:11604"/>
        <dbReference type="ChEBI" id="CHEBI:15378"/>
        <dbReference type="ChEBI" id="CHEBI:29999"/>
        <dbReference type="ChEBI" id="CHEBI:30616"/>
        <dbReference type="ChEBI" id="CHEBI:83421"/>
        <dbReference type="ChEBI" id="CHEBI:456216"/>
        <dbReference type="EC" id="2.7.11.1"/>
    </reaction>
</comment>
<dbReference type="Proteomes" id="UP000290189">
    <property type="component" value="Unassembled WGS sequence"/>
</dbReference>
<keyword evidence="15" id="KW-0496">Mitochondrion</keyword>
<dbReference type="CDD" id="cd23823">
    <property type="entry name" value="RWD_GCN2"/>
    <property type="match status" value="1"/>
</dbReference>
<dbReference type="InterPro" id="IPR006575">
    <property type="entry name" value="RWD_dom"/>
</dbReference>
<comment type="similarity">
    <text evidence="8">Belongs to the protein kinase superfamily. Ser/Thr protein kinase family. GCN2 subfamily.</text>
</comment>
<proteinExistence type="inferred from homology"/>
<dbReference type="InterPro" id="IPR011009">
    <property type="entry name" value="Kinase-like_dom_sf"/>
</dbReference>
<dbReference type="SUPFAM" id="SSF55681">
    <property type="entry name" value="Class II aaRS and biotin synthetases"/>
    <property type="match status" value="1"/>
</dbReference>
<evidence type="ECO:0000259" key="13">
    <source>
        <dbReference type="PROSITE" id="PS50011"/>
    </source>
</evidence>
<reference evidence="15 16" key="1">
    <citation type="submission" date="2018-03" db="EMBL/GenBank/DDBJ databases">
        <authorList>
            <person name="Fogelqvist J."/>
        </authorList>
    </citation>
    <scope>NUCLEOTIDE SEQUENCE [LARGE SCALE GENOMIC DNA]</scope>
</reference>
<dbReference type="EC" id="2.7.11.1" evidence="1"/>
<evidence type="ECO:0000256" key="9">
    <source>
        <dbReference type="ARBA" id="ARBA00047899"/>
    </source>
</evidence>
<dbReference type="Gene3D" id="3.30.200.20">
    <property type="entry name" value="Phosphorylase Kinase, domain 1"/>
    <property type="match status" value="1"/>
</dbReference>
<dbReference type="InterPro" id="IPR036621">
    <property type="entry name" value="Anticodon-bd_dom_sf"/>
</dbReference>
<dbReference type="PROSITE" id="PS00108">
    <property type="entry name" value="PROTEIN_KINASE_ST"/>
    <property type="match status" value="1"/>
</dbReference>
<geneLocation type="mitochondrion" evidence="15"/>
<feature type="coiled-coil region" evidence="11">
    <location>
        <begin position="332"/>
        <end position="386"/>
    </location>
</feature>
<dbReference type="Pfam" id="PF05773">
    <property type="entry name" value="RWD"/>
    <property type="match status" value="1"/>
</dbReference>
<keyword evidence="3" id="KW-0808">Transferase</keyword>
<feature type="region of interest" description="Disordered" evidence="12">
    <location>
        <begin position="426"/>
        <end position="465"/>
    </location>
</feature>
<dbReference type="GO" id="GO:0005524">
    <property type="term" value="F:ATP binding"/>
    <property type="evidence" value="ECO:0007669"/>
    <property type="project" value="UniProtKB-KW"/>
</dbReference>
<evidence type="ECO:0000256" key="2">
    <source>
        <dbReference type="ARBA" id="ARBA00022527"/>
    </source>
</evidence>
<dbReference type="SMART" id="SM00591">
    <property type="entry name" value="RWD"/>
    <property type="match status" value="1"/>
</dbReference>
<dbReference type="InterPro" id="IPR000719">
    <property type="entry name" value="Prot_kinase_dom"/>
</dbReference>
<dbReference type="Gene3D" id="1.10.510.10">
    <property type="entry name" value="Transferase(Phosphotransferase) domain 1"/>
    <property type="match status" value="1"/>
</dbReference>
<feature type="domain" description="RWD" evidence="14">
    <location>
        <begin position="202"/>
        <end position="314"/>
    </location>
</feature>
<accession>A0A3P3YGM0</accession>
<evidence type="ECO:0000259" key="14">
    <source>
        <dbReference type="PROSITE" id="PS50908"/>
    </source>
</evidence>
<dbReference type="InterPro" id="IPR045864">
    <property type="entry name" value="aa-tRNA-synth_II/BPL/LPL"/>
</dbReference>
<evidence type="ECO:0000256" key="3">
    <source>
        <dbReference type="ARBA" id="ARBA00022679"/>
    </source>
</evidence>
<evidence type="ECO:0000256" key="10">
    <source>
        <dbReference type="ARBA" id="ARBA00048679"/>
    </source>
</evidence>
<evidence type="ECO:0000256" key="1">
    <source>
        <dbReference type="ARBA" id="ARBA00012513"/>
    </source>
</evidence>
<dbReference type="Pfam" id="PF00069">
    <property type="entry name" value="Pkinase"/>
    <property type="match status" value="2"/>
</dbReference>
<keyword evidence="5" id="KW-0418">Kinase</keyword>
<comment type="catalytic activity">
    <reaction evidence="9">
        <text>L-threonyl-[protein] + ATP = O-phospho-L-threonyl-[protein] + ADP + H(+)</text>
        <dbReference type="Rhea" id="RHEA:46608"/>
        <dbReference type="Rhea" id="RHEA-COMP:11060"/>
        <dbReference type="Rhea" id="RHEA-COMP:11605"/>
        <dbReference type="ChEBI" id="CHEBI:15378"/>
        <dbReference type="ChEBI" id="CHEBI:30013"/>
        <dbReference type="ChEBI" id="CHEBI:30616"/>
        <dbReference type="ChEBI" id="CHEBI:61977"/>
        <dbReference type="ChEBI" id="CHEBI:456216"/>
        <dbReference type="EC" id="2.7.11.1"/>
    </reaction>
</comment>
<protein>
    <recommendedName>
        <fullName evidence="1">non-specific serine/threonine protein kinase</fullName>
        <ecNumber evidence="1">2.7.11.1</ecNumber>
    </recommendedName>
</protein>
<evidence type="ECO:0000313" key="15">
    <source>
        <dbReference type="EMBL" id="SPQ99333.1"/>
    </source>
</evidence>
<feature type="region of interest" description="Disordered" evidence="12">
    <location>
        <begin position="488"/>
        <end position="525"/>
    </location>
</feature>
<dbReference type="EMBL" id="OVEO01000011">
    <property type="protein sequence ID" value="SPQ99333.1"/>
    <property type="molecule type" value="Genomic_DNA"/>
</dbReference>
<keyword evidence="2" id="KW-0723">Serine/threonine-protein kinase</keyword>
<dbReference type="InterPro" id="IPR050339">
    <property type="entry name" value="CC_SR_Kinase"/>
</dbReference>
<gene>
    <name evidence="15" type="ORF">PLBR_LOCUS6548</name>
</gene>
<evidence type="ECO:0000256" key="12">
    <source>
        <dbReference type="SAM" id="MobiDB-lite"/>
    </source>
</evidence>
<dbReference type="Gene3D" id="3.40.50.800">
    <property type="entry name" value="Anticodon-binding domain"/>
    <property type="match status" value="1"/>
</dbReference>
<feature type="region of interest" description="Disordered" evidence="12">
    <location>
        <begin position="753"/>
        <end position="783"/>
    </location>
</feature>
<dbReference type="PROSITE" id="PS50011">
    <property type="entry name" value="PROTEIN_KINASE_DOM"/>
    <property type="match status" value="1"/>
</dbReference>
<dbReference type="InterPro" id="IPR008271">
    <property type="entry name" value="Ser/Thr_kinase_AS"/>
</dbReference>
<dbReference type="Gene3D" id="3.30.930.10">
    <property type="entry name" value="Bira Bifunctional Protein, Domain 2"/>
    <property type="match status" value="1"/>
</dbReference>
<dbReference type="PANTHER" id="PTHR11042:SF136">
    <property type="entry name" value="EIF-2-ALPHA KINASE GCN2"/>
    <property type="match status" value="1"/>
</dbReference>
<keyword evidence="6" id="KW-0067">ATP-binding</keyword>
<evidence type="ECO:0000313" key="16">
    <source>
        <dbReference type="Proteomes" id="UP000290189"/>
    </source>
</evidence>
<dbReference type="GO" id="GO:0005829">
    <property type="term" value="C:cytosol"/>
    <property type="evidence" value="ECO:0007669"/>
    <property type="project" value="TreeGrafter"/>
</dbReference>
<dbReference type="InterPro" id="IPR041715">
    <property type="entry name" value="HisRS-like_core"/>
</dbReference>
<dbReference type="SUPFAM" id="SSF56112">
    <property type="entry name" value="Protein kinase-like (PK-like)"/>
    <property type="match status" value="1"/>
</dbReference>
<evidence type="ECO:0000256" key="5">
    <source>
        <dbReference type="ARBA" id="ARBA00022777"/>
    </source>
</evidence>
<feature type="domain" description="Protein kinase" evidence="13">
    <location>
        <begin position="533"/>
        <end position="868"/>
    </location>
</feature>
<feature type="region of interest" description="Disordered" evidence="12">
    <location>
        <begin position="635"/>
        <end position="659"/>
    </location>
</feature>
<organism evidence="15 16">
    <name type="scientific">Plasmodiophora brassicae</name>
    <name type="common">Clubroot disease agent</name>
    <dbReference type="NCBI Taxonomy" id="37360"/>
    <lineage>
        <taxon>Eukaryota</taxon>
        <taxon>Sar</taxon>
        <taxon>Rhizaria</taxon>
        <taxon>Endomyxa</taxon>
        <taxon>Phytomyxea</taxon>
        <taxon>Plasmodiophorida</taxon>
        <taxon>Plasmodiophoridae</taxon>
        <taxon>Plasmodiophora</taxon>
    </lineage>
</organism>
<evidence type="ECO:0000256" key="8">
    <source>
        <dbReference type="ARBA" id="ARBA00037982"/>
    </source>
</evidence>
<evidence type="ECO:0000256" key="4">
    <source>
        <dbReference type="ARBA" id="ARBA00022741"/>
    </source>
</evidence>
<evidence type="ECO:0000256" key="11">
    <source>
        <dbReference type="SAM" id="Coils"/>
    </source>
</evidence>
<keyword evidence="11" id="KW-0175">Coiled coil</keyword>
<dbReference type="PROSITE" id="PS50908">
    <property type="entry name" value="RWD"/>
    <property type="match status" value="1"/>
</dbReference>
<feature type="compositionally biased region" description="Basic and acidic residues" evidence="12">
    <location>
        <begin position="490"/>
        <end position="509"/>
    </location>
</feature>
<keyword evidence="7" id="KW-0652">Protein synthesis inhibitor</keyword>
<evidence type="ECO:0000256" key="6">
    <source>
        <dbReference type="ARBA" id="ARBA00022840"/>
    </source>
</evidence>